<dbReference type="Proteomes" id="UP001165422">
    <property type="component" value="Unassembled WGS sequence"/>
</dbReference>
<evidence type="ECO:0000256" key="2">
    <source>
        <dbReference type="ARBA" id="ARBA00022448"/>
    </source>
</evidence>
<dbReference type="PANTHER" id="PTHR33451">
    <property type="entry name" value="MALATE-2H(+)/NA(+)-LACTATE ANTIPORTER"/>
    <property type="match status" value="1"/>
</dbReference>
<evidence type="ECO:0000313" key="11">
    <source>
        <dbReference type="EMBL" id="MCC9293934.1"/>
    </source>
</evidence>
<keyword evidence="7 9" id="KW-0472">Membrane</keyword>
<evidence type="ECO:0000259" key="10">
    <source>
        <dbReference type="Pfam" id="PF03553"/>
    </source>
</evidence>
<evidence type="ECO:0000256" key="5">
    <source>
        <dbReference type="ARBA" id="ARBA00022692"/>
    </source>
</evidence>
<feature type="domain" description="Na+/H+ antiporter NhaC-like C-terminal" evidence="10">
    <location>
        <begin position="87"/>
        <end position="228"/>
    </location>
</feature>
<feature type="transmembrane region" description="Helical" evidence="9">
    <location>
        <begin position="165"/>
        <end position="182"/>
    </location>
</feature>
<dbReference type="InterPro" id="IPR018461">
    <property type="entry name" value="Na/H_Antiport_NhaC-like_C"/>
</dbReference>
<protein>
    <submittedName>
        <fullName evidence="11">Na+/H+ antiporter NhaC family protein</fullName>
    </submittedName>
</protein>
<keyword evidence="5 9" id="KW-0812">Transmembrane</keyword>
<feature type="transmembrane region" description="Helical" evidence="9">
    <location>
        <begin position="423"/>
        <end position="440"/>
    </location>
</feature>
<feature type="domain" description="Na+/H+ antiporter NhaC-like C-terminal" evidence="10">
    <location>
        <begin position="246"/>
        <end position="440"/>
    </location>
</feature>
<comment type="caution">
    <text evidence="11">The sequence shown here is derived from an EMBL/GenBank/DDBJ whole genome shotgun (WGS) entry which is preliminary data.</text>
</comment>
<comment type="subcellular location">
    <subcellularLocation>
        <location evidence="1">Cell membrane</location>
        <topology evidence="1">Multi-pass membrane protein</topology>
    </subcellularLocation>
</comment>
<proteinExistence type="inferred from homology"/>
<evidence type="ECO:0000256" key="3">
    <source>
        <dbReference type="ARBA" id="ARBA00022449"/>
    </source>
</evidence>
<reference evidence="11" key="1">
    <citation type="submission" date="2021-11" db="EMBL/GenBank/DDBJ databases">
        <authorList>
            <person name="Qingchun L."/>
            <person name="Dong Z."/>
            <person name="Zongwei Q."/>
            <person name="Jia Z."/>
            <person name="Duotao L."/>
        </authorList>
    </citation>
    <scope>NUCLEOTIDE SEQUENCE</scope>
    <source>
        <strain evidence="11">WLY-B-L2</strain>
    </source>
</reference>
<sequence length="455" mass="48345">MKHVQICIKTLKEVFRTMNEKKGNAIALLPLAVFMVLFLGVSIVMKDFYKMPVVVALIIASTIAILQNRKIPIELKVERFCKGAGDSSIILMCLIFILAGAFAEVSKAMGAVDSTVNLGLAVFPPGFMVAGIFIIGSFLSMSLGTSVGTIVTLTPIAIGIAQKTGLPIAFLVAAVVSGAMFGDGLSMISNSTVAATKTQDCEMVDKFKANIKIVFPAAVITLLIYSFLTFGMQVNHTGAYNYQFIKILPYIAVLVVALTGFNVVLVLVGGIVLAAVIGLIYGSFDIFTVFQLCAKGIAGMEDISIISILIGGIGELIKFNGGIDFLLNTIQKRIHSKKGAEFGIGVLVSLVDLCTANNTVSIIIVGSLAKDLSEKYGVDRRKSASLLDTFACFVQGCIPYGAQLLVASSLAAISPFLIMKYLWYPYLLGVASVLAIIFGIPKFKTPAKGCVKLSA</sequence>
<feature type="transmembrane region" description="Helical" evidence="9">
    <location>
        <begin position="247"/>
        <end position="280"/>
    </location>
</feature>
<keyword evidence="12" id="KW-1185">Reference proteome</keyword>
<dbReference type="PANTHER" id="PTHR33451:SF5">
    <property type="entry name" value="NA+_H+ ANTIPORTER"/>
    <property type="match status" value="1"/>
</dbReference>
<feature type="transmembrane region" description="Helical" evidence="9">
    <location>
        <begin position="126"/>
        <end position="153"/>
    </location>
</feature>
<keyword evidence="2" id="KW-0813">Transport</keyword>
<accession>A0ABS8N2B3</accession>
<evidence type="ECO:0000256" key="8">
    <source>
        <dbReference type="ARBA" id="ARBA00038435"/>
    </source>
</evidence>
<keyword evidence="4" id="KW-1003">Cell membrane</keyword>
<feature type="transmembrane region" description="Helical" evidence="9">
    <location>
        <begin position="213"/>
        <end position="235"/>
    </location>
</feature>
<evidence type="ECO:0000256" key="9">
    <source>
        <dbReference type="SAM" id="Phobius"/>
    </source>
</evidence>
<keyword evidence="6 9" id="KW-1133">Transmembrane helix</keyword>
<name>A0ABS8N2B3_9CLOT</name>
<feature type="transmembrane region" description="Helical" evidence="9">
    <location>
        <begin position="89"/>
        <end position="106"/>
    </location>
</feature>
<evidence type="ECO:0000256" key="1">
    <source>
        <dbReference type="ARBA" id="ARBA00004651"/>
    </source>
</evidence>
<evidence type="ECO:0000313" key="12">
    <source>
        <dbReference type="Proteomes" id="UP001165422"/>
    </source>
</evidence>
<evidence type="ECO:0000256" key="7">
    <source>
        <dbReference type="ARBA" id="ARBA00023136"/>
    </source>
</evidence>
<dbReference type="InterPro" id="IPR052180">
    <property type="entry name" value="NhaC_Na-H+_Antiporter"/>
</dbReference>
<evidence type="ECO:0000256" key="4">
    <source>
        <dbReference type="ARBA" id="ARBA00022475"/>
    </source>
</evidence>
<organism evidence="11 12">
    <name type="scientific">Clostridium aromativorans</name>
    <dbReference type="NCBI Taxonomy" id="2836848"/>
    <lineage>
        <taxon>Bacteria</taxon>
        <taxon>Bacillati</taxon>
        <taxon>Bacillota</taxon>
        <taxon>Clostridia</taxon>
        <taxon>Eubacteriales</taxon>
        <taxon>Clostridiaceae</taxon>
        <taxon>Clostridium</taxon>
    </lineage>
</organism>
<dbReference type="Pfam" id="PF03553">
    <property type="entry name" value="Na_H_antiporter"/>
    <property type="match status" value="2"/>
</dbReference>
<feature type="transmembrane region" description="Helical" evidence="9">
    <location>
        <begin position="25"/>
        <end position="45"/>
    </location>
</feature>
<evidence type="ECO:0000256" key="6">
    <source>
        <dbReference type="ARBA" id="ARBA00022989"/>
    </source>
</evidence>
<feature type="transmembrane region" description="Helical" evidence="9">
    <location>
        <begin position="390"/>
        <end position="417"/>
    </location>
</feature>
<dbReference type="EMBL" id="JAJJPB010000002">
    <property type="protein sequence ID" value="MCC9293934.1"/>
    <property type="molecule type" value="Genomic_DNA"/>
</dbReference>
<feature type="transmembrane region" description="Helical" evidence="9">
    <location>
        <begin position="51"/>
        <end position="68"/>
    </location>
</feature>
<gene>
    <name evidence="11" type="ORF">LN736_03510</name>
</gene>
<comment type="similarity">
    <text evidence="8">Belongs to the NhaC Na(+)/H(+) (TC 2.A.35) antiporter family.</text>
</comment>
<keyword evidence="3" id="KW-0050">Antiport</keyword>